<evidence type="ECO:0000313" key="2">
    <source>
        <dbReference type="Proteomes" id="UP000032417"/>
    </source>
</evidence>
<keyword evidence="2" id="KW-1185">Reference proteome</keyword>
<name>A0A098BZQ5_9BACT</name>
<dbReference type="EMBL" id="LN515532">
    <property type="protein sequence ID" value="CEA15152.1"/>
    <property type="molecule type" value="Genomic_DNA"/>
</dbReference>
<dbReference type="AlphaFoldDB" id="A0A098BZQ5"/>
<evidence type="ECO:0008006" key="3">
    <source>
        <dbReference type="Google" id="ProtNLM"/>
    </source>
</evidence>
<reference evidence="1 2" key="1">
    <citation type="submission" date="2014-08" db="EMBL/GenBank/DDBJ databases">
        <authorList>
            <person name="Wibberg D."/>
        </authorList>
    </citation>
    <scope>NUCLEOTIDE SEQUENCE [LARGE SCALE GENOMIC DNA]</scope>
    <source>
        <strain evidence="2">ING2-E5B</strain>
    </source>
</reference>
<organism evidence="1 2">
    <name type="scientific">Fermentimonas caenicola</name>
    <dbReference type="NCBI Taxonomy" id="1562970"/>
    <lineage>
        <taxon>Bacteria</taxon>
        <taxon>Pseudomonadati</taxon>
        <taxon>Bacteroidota</taxon>
        <taxon>Bacteroidia</taxon>
        <taxon>Bacteroidales</taxon>
        <taxon>Dysgonomonadaceae</taxon>
        <taxon>Fermentimonas</taxon>
    </lineage>
</organism>
<accession>A0A098BZQ5</accession>
<gene>
    <name evidence="1" type="ORF">ING2E5B_0383</name>
</gene>
<dbReference type="HOGENOM" id="CLU_986438_0_0_10"/>
<dbReference type="STRING" id="1562970.ING2E5B_0383"/>
<dbReference type="OrthoDB" id="9793589at2"/>
<sequence>MESVENILKKPLNVLVCFTDPEIGRVLSRMAVSLAGSRSEKSTATFLHLIEKENHDNQNKLEDFIDIIDKSKLTIRYFARRYDNYVSEIINVSKEQNSDFIVAGINRSILSPDIFQKYNRLKSDPANSDAYIQEQFTENEFEMMNNITSLLDLNSISIGLFIYNNLNRIENIFVPILSTTDIQAIPYTTMRFVQKENVDIMVWDAIGAIESNPKMQKIYQTYVKKADDRMYLWDVNKKIDNDFIINQDLCIFGIDGWYKLIATSLPWIEFLPSTLIIKEKTT</sequence>
<dbReference type="KEGG" id="pbt:ING2E5B_0383"/>
<dbReference type="Proteomes" id="UP000032417">
    <property type="component" value="Chromosome 1"/>
</dbReference>
<evidence type="ECO:0000313" key="1">
    <source>
        <dbReference type="EMBL" id="CEA15152.1"/>
    </source>
</evidence>
<proteinExistence type="predicted"/>
<protein>
    <recommendedName>
        <fullName evidence="3">UspA domain-containing protein</fullName>
    </recommendedName>
</protein>